<reference evidence="5" key="1">
    <citation type="journal article" date="2012" name="Proc. Natl. Acad. Sci. U.S.A.">
        <title>Genome sequence of the button mushroom Agaricus bisporus reveals mechanisms governing adaptation to a humic-rich ecological niche.</title>
        <authorList>
            <person name="Morin E."/>
            <person name="Kohler A."/>
            <person name="Baker A.R."/>
            <person name="Foulongne-Oriol M."/>
            <person name="Lombard V."/>
            <person name="Nagy L.G."/>
            <person name="Ohm R.A."/>
            <person name="Patyshakuliyeva A."/>
            <person name="Brun A."/>
            <person name="Aerts A.L."/>
            <person name="Bailey A.M."/>
            <person name="Billette C."/>
            <person name="Coutinho P.M."/>
            <person name="Deakin G."/>
            <person name="Doddapaneni H."/>
            <person name="Floudas D."/>
            <person name="Grimwood J."/>
            <person name="Hilden K."/>
            <person name="Kuees U."/>
            <person name="LaButti K.M."/>
            <person name="Lapidus A."/>
            <person name="Lindquist E.A."/>
            <person name="Lucas S.M."/>
            <person name="Murat C."/>
            <person name="Riley R.W."/>
            <person name="Salamov A.A."/>
            <person name="Schmutz J."/>
            <person name="Subramanian V."/>
            <person name="Woesten H.A.B."/>
            <person name="Xu J."/>
            <person name="Eastwood D.C."/>
            <person name="Foster G.D."/>
            <person name="Sonnenberg A.S."/>
            <person name="Cullen D."/>
            <person name="de Vries R.P."/>
            <person name="Lundell T."/>
            <person name="Hibbett D.S."/>
            <person name="Henrissat B."/>
            <person name="Burton K.S."/>
            <person name="Kerrigan R.W."/>
            <person name="Challen M.P."/>
            <person name="Grigoriev I.V."/>
            <person name="Martin F."/>
        </authorList>
    </citation>
    <scope>NUCLEOTIDE SEQUENCE [LARGE SCALE GENOMIC DNA]</scope>
    <source>
        <strain evidence="5">JB137-S8 / ATCC MYA-4627 / FGSC 10392</strain>
    </source>
</reference>
<dbReference type="Pfam" id="PF07910">
    <property type="entry name" value="Peptidase_C78"/>
    <property type="match status" value="1"/>
</dbReference>
<dbReference type="eggNOG" id="KOG4696">
    <property type="taxonomic scope" value="Eukaryota"/>
</dbReference>
<sequence length="480" mass="54654">MTDHFTCAFCPEDLQTLTISQRQDHYEAHLLAISQTNVPNVQASSSKRLQAKRQFYSGPTESWKAMKRKVENDVFWYPSLGVPPPRNFTPGLIPLLKSSLITLCTKGRILRSVLCDEKVVHISKELWDASWGCGYRNFLMLCTGLMEQQTQPLYLSLLDTQPSPSVRSLQSWVHSAWDNGYDQVGRNELRNRLMETNKWIGTAALSFRGIPQHAPSDKSRAELLDFDGFRDKEDCAAAVIRWMVKYFDSEYSDAQDTPSTSINDTLGKTTPVIASQLMPVILQHRGHSRLIVGYQQETDGSISLLTFDTGRLLPLALRNLARSNCGLSESISPECPQVETPVHEQSNGERLDNVKPITLRDLLTPSELELGMENPAETPSKNLKHASTKPTILSYLKLTHRRKKDKVVRDSKLMNEKRKAEPDAPDPNQLQRVFKLTFQQLLSNKEYQVLYVPLRTPLTKEERLSRRVIRCRRISCESMI</sequence>
<dbReference type="KEGG" id="abp:AGABI1DRAFT104698"/>
<dbReference type="InterPro" id="IPR012462">
    <property type="entry name" value="UFSP1/2_DUB_cat"/>
</dbReference>
<feature type="region of interest" description="Disordered" evidence="2">
    <location>
        <begin position="406"/>
        <end position="428"/>
    </location>
</feature>
<evidence type="ECO:0000256" key="1">
    <source>
        <dbReference type="ARBA" id="ARBA00022801"/>
    </source>
</evidence>
<keyword evidence="5" id="KW-1185">Reference proteome</keyword>
<feature type="compositionally biased region" description="Basic and acidic residues" evidence="2">
    <location>
        <begin position="407"/>
        <end position="422"/>
    </location>
</feature>
<evidence type="ECO:0000313" key="5">
    <source>
        <dbReference type="Proteomes" id="UP000008493"/>
    </source>
</evidence>
<evidence type="ECO:0000256" key="2">
    <source>
        <dbReference type="SAM" id="MobiDB-lite"/>
    </source>
</evidence>
<organism evidence="4 5">
    <name type="scientific">Agaricus bisporus var. burnettii (strain JB137-S8 / ATCC MYA-4627 / FGSC 10392)</name>
    <name type="common">White button mushroom</name>
    <dbReference type="NCBI Taxonomy" id="597362"/>
    <lineage>
        <taxon>Eukaryota</taxon>
        <taxon>Fungi</taxon>
        <taxon>Dikarya</taxon>
        <taxon>Basidiomycota</taxon>
        <taxon>Agaricomycotina</taxon>
        <taxon>Agaricomycetes</taxon>
        <taxon>Agaricomycetidae</taxon>
        <taxon>Agaricales</taxon>
        <taxon>Agaricineae</taxon>
        <taxon>Agaricaceae</taxon>
        <taxon>Agaricus</taxon>
    </lineage>
</organism>
<evidence type="ECO:0000259" key="3">
    <source>
        <dbReference type="Pfam" id="PF07910"/>
    </source>
</evidence>
<dbReference type="GO" id="GO:0016787">
    <property type="term" value="F:hydrolase activity"/>
    <property type="evidence" value="ECO:0007669"/>
    <property type="project" value="UniProtKB-KW"/>
</dbReference>
<gene>
    <name evidence="4" type="ORF">AGABI1DRAFT_104698</name>
</gene>
<dbReference type="STRING" id="597362.K5Y4A8"/>
<proteinExistence type="predicted"/>
<feature type="domain" description="UFSP1/2/DUB catalytic" evidence="3">
    <location>
        <begin position="112"/>
        <end position="308"/>
    </location>
</feature>
<dbReference type="RefSeq" id="XP_007326756.1">
    <property type="nucleotide sequence ID" value="XM_007326694.1"/>
</dbReference>
<dbReference type="Proteomes" id="UP000008493">
    <property type="component" value="Unassembled WGS sequence"/>
</dbReference>
<dbReference type="AlphaFoldDB" id="K5Y4A8"/>
<keyword evidence="1" id="KW-0378">Hydrolase</keyword>
<dbReference type="GeneID" id="18822026"/>
<dbReference type="Gene3D" id="3.90.70.130">
    <property type="match status" value="1"/>
</dbReference>
<dbReference type="OrthoDB" id="288987at2759"/>
<accession>K5Y4A8</accession>
<protein>
    <recommendedName>
        <fullName evidence="3">UFSP1/2/DUB catalytic domain-containing protein</fullName>
    </recommendedName>
</protein>
<evidence type="ECO:0000313" key="4">
    <source>
        <dbReference type="EMBL" id="EKM82860.1"/>
    </source>
</evidence>
<dbReference type="OMA" id="RNFLMLC"/>
<dbReference type="InParanoid" id="K5Y4A8"/>
<dbReference type="EMBL" id="JH971386">
    <property type="protein sequence ID" value="EKM82860.1"/>
    <property type="molecule type" value="Genomic_DNA"/>
</dbReference>
<dbReference type="HOGENOM" id="CLU_029795_0_0_1"/>
<name>K5Y4A8_AGABU</name>